<evidence type="ECO:0000256" key="1">
    <source>
        <dbReference type="SAM" id="SignalP"/>
    </source>
</evidence>
<dbReference type="GO" id="GO:0016787">
    <property type="term" value="F:hydrolase activity"/>
    <property type="evidence" value="ECO:0007669"/>
    <property type="project" value="UniProtKB-KW"/>
</dbReference>
<feature type="signal peptide" evidence="1">
    <location>
        <begin position="1"/>
        <end position="21"/>
    </location>
</feature>
<accession>A0A5B8UVH7</accession>
<organism evidence="2 3">
    <name type="scientific">Mucilaginibacter ginsenosidivorans</name>
    <dbReference type="NCBI Taxonomy" id="398053"/>
    <lineage>
        <taxon>Bacteria</taxon>
        <taxon>Pseudomonadati</taxon>
        <taxon>Bacteroidota</taxon>
        <taxon>Sphingobacteriia</taxon>
        <taxon>Sphingobacteriales</taxon>
        <taxon>Sphingobacteriaceae</taxon>
        <taxon>Mucilaginibacter</taxon>
    </lineage>
</organism>
<dbReference type="InterPro" id="IPR014512">
    <property type="entry name" value="O_gly_hydro"/>
</dbReference>
<dbReference type="KEGG" id="mgin:FRZ54_10895"/>
<gene>
    <name evidence="2" type="ORF">FRZ54_10895</name>
</gene>
<dbReference type="InterPro" id="IPR008928">
    <property type="entry name" value="6-hairpin_glycosidase_sf"/>
</dbReference>
<dbReference type="Pfam" id="PF03663">
    <property type="entry name" value="Glyco_hydro_76"/>
    <property type="match status" value="1"/>
</dbReference>
<keyword evidence="3" id="KW-1185">Reference proteome</keyword>
<dbReference type="AlphaFoldDB" id="A0A5B8UVH7"/>
<dbReference type="PANTHER" id="PTHR47791">
    <property type="entry name" value="MEIOTICALLY UP-REGULATED GENE 191 PROTEIN"/>
    <property type="match status" value="1"/>
</dbReference>
<proteinExistence type="predicted"/>
<keyword evidence="1" id="KW-0732">Signal</keyword>
<dbReference type="InterPro" id="IPR053169">
    <property type="entry name" value="MUG_Protein"/>
</dbReference>
<sequence>MGLKPIFILLLACLTGVNAGAQNPGYKSRIRLLYAAINSKLFDAKTGLYYETTDISKNENPHSWLWPLCALIQATNEMENLEPGKNYMERVTKAIDQYYSNKPPLPAYQDYPYQERVSSRFYDDNQWVAIAYLDAYHRNHKKKYLDDAKMICRFMLGGLDTAAGGGLYWKEGDKTTKNTCSNGPAILVALQLFEITHKPEYLNTALAVYKWTNQHLQSPEGIYYDNIKIPSLAIAKATYTYNTGTMLQANVLLYNLTHDKRYLDEAERIAKAGKQHFFKDGRLPGNYWFNAVMLRGYAALYKVDKNKGWIDFYRQDAEAVWNTERDADNMVGKKQAKSLIDQAAMIEIYARLQELSLNKE</sequence>
<dbReference type="OrthoDB" id="2505409at2"/>
<reference evidence="2 3" key="1">
    <citation type="journal article" date="2017" name="Curr. Microbiol.">
        <title>Mucilaginibacter ginsenosidivorans sp. nov., Isolated from Soil of Ginseng Field.</title>
        <authorList>
            <person name="Kim M.M."/>
            <person name="Siddiqi M.Z."/>
            <person name="Im W.T."/>
        </authorList>
    </citation>
    <scope>NUCLEOTIDE SEQUENCE [LARGE SCALE GENOMIC DNA]</scope>
    <source>
        <strain evidence="2 3">Gsoil 3017</strain>
    </source>
</reference>
<protein>
    <submittedName>
        <fullName evidence="2">Glycoside hydrolase</fullName>
    </submittedName>
</protein>
<dbReference type="Gene3D" id="1.50.10.20">
    <property type="match status" value="1"/>
</dbReference>
<dbReference type="RefSeq" id="WP_147031640.1">
    <property type="nucleotide sequence ID" value="NZ_CP042436.1"/>
</dbReference>
<name>A0A5B8UVH7_9SPHI</name>
<dbReference type="Proteomes" id="UP000321479">
    <property type="component" value="Chromosome"/>
</dbReference>
<dbReference type="EMBL" id="CP042436">
    <property type="protein sequence ID" value="QEC63064.1"/>
    <property type="molecule type" value="Genomic_DNA"/>
</dbReference>
<feature type="chain" id="PRO_5022677564" evidence="1">
    <location>
        <begin position="22"/>
        <end position="360"/>
    </location>
</feature>
<dbReference type="SUPFAM" id="SSF48208">
    <property type="entry name" value="Six-hairpin glycosidases"/>
    <property type="match status" value="1"/>
</dbReference>
<dbReference type="InterPro" id="IPR005198">
    <property type="entry name" value="Glyco_hydro_76"/>
</dbReference>
<dbReference type="PANTHER" id="PTHR47791:SF4">
    <property type="entry name" value="(PUTATIVE SECRETED PROTEIN)-RELATED"/>
    <property type="match status" value="1"/>
</dbReference>
<dbReference type="PIRSF" id="PIRSF021505">
    <property type="entry name" value="O_gly_hdrol"/>
    <property type="match status" value="1"/>
</dbReference>
<evidence type="ECO:0000313" key="3">
    <source>
        <dbReference type="Proteomes" id="UP000321479"/>
    </source>
</evidence>
<keyword evidence="2" id="KW-0378">Hydrolase</keyword>
<evidence type="ECO:0000313" key="2">
    <source>
        <dbReference type="EMBL" id="QEC63064.1"/>
    </source>
</evidence>
<dbReference type="GO" id="GO:0005975">
    <property type="term" value="P:carbohydrate metabolic process"/>
    <property type="evidence" value="ECO:0007669"/>
    <property type="project" value="InterPro"/>
</dbReference>